<dbReference type="PANTHER" id="PTHR47055:SF3">
    <property type="entry name" value="PHORBOL-ESTER_DAG-TYPE DOMAIN-CONTAINING PROTEIN"/>
    <property type="match status" value="1"/>
</dbReference>
<evidence type="ECO:0000313" key="2">
    <source>
        <dbReference type="EMBL" id="CAF2892551.1"/>
    </source>
</evidence>
<evidence type="ECO:0000313" key="3">
    <source>
        <dbReference type="Proteomes" id="UP000675881"/>
    </source>
</evidence>
<dbReference type="PANTHER" id="PTHR47055">
    <property type="entry name" value="DDE_TNP_1_7 DOMAIN-CONTAINING PROTEIN"/>
    <property type="match status" value="1"/>
</dbReference>
<dbReference type="GO" id="GO:0043565">
    <property type="term" value="F:sequence-specific DNA binding"/>
    <property type="evidence" value="ECO:0007669"/>
    <property type="project" value="TreeGrafter"/>
</dbReference>
<proteinExistence type="predicted"/>
<dbReference type="InterPro" id="IPR052638">
    <property type="entry name" value="PiggyBac_TE-derived"/>
</dbReference>
<organism evidence="2 3">
    <name type="scientific">Lepeophtheirus salmonis</name>
    <name type="common">Salmon louse</name>
    <name type="synonym">Caligus salmonis</name>
    <dbReference type="NCBI Taxonomy" id="72036"/>
    <lineage>
        <taxon>Eukaryota</taxon>
        <taxon>Metazoa</taxon>
        <taxon>Ecdysozoa</taxon>
        <taxon>Arthropoda</taxon>
        <taxon>Crustacea</taxon>
        <taxon>Multicrustacea</taxon>
        <taxon>Hexanauplia</taxon>
        <taxon>Copepoda</taxon>
        <taxon>Siphonostomatoida</taxon>
        <taxon>Caligidae</taxon>
        <taxon>Lepeophtheirus</taxon>
    </lineage>
</organism>
<accession>A0A7R8CQ68</accession>
<dbReference type="Proteomes" id="UP000675881">
    <property type="component" value="Chromosome 3"/>
</dbReference>
<name>A0A7R8CQ68_LEPSM</name>
<evidence type="ECO:0000259" key="1">
    <source>
        <dbReference type="Pfam" id="PF13843"/>
    </source>
</evidence>
<dbReference type="OrthoDB" id="10057240at2759"/>
<reference evidence="2" key="1">
    <citation type="submission" date="2021-02" db="EMBL/GenBank/DDBJ databases">
        <authorList>
            <person name="Bekaert M."/>
        </authorList>
    </citation>
    <scope>NUCLEOTIDE SEQUENCE</scope>
    <source>
        <strain evidence="2">IoA-00</strain>
    </source>
</reference>
<dbReference type="InterPro" id="IPR029526">
    <property type="entry name" value="PGBD"/>
</dbReference>
<dbReference type="EMBL" id="HG994582">
    <property type="protein sequence ID" value="CAF2892551.1"/>
    <property type="molecule type" value="Genomic_DNA"/>
</dbReference>
<protein>
    <submittedName>
        <fullName evidence="2">(salmon louse) hypothetical protein</fullName>
    </submittedName>
</protein>
<dbReference type="AlphaFoldDB" id="A0A7R8CQ68"/>
<feature type="domain" description="PiggyBac transposable element-derived protein" evidence="1">
    <location>
        <begin position="77"/>
        <end position="206"/>
    </location>
</feature>
<gene>
    <name evidence="2" type="ORF">LSAA_7038</name>
</gene>
<sequence>MSVNRKKLNLDEVLQYLDELSDDEDLDVKNQNITKVYIEPPINVNEWNSDVDSGDEEDPSIVSQSGNQLLSPASLVKIWAAAKTLGSAVQFYPYPGKDSSYNKDIGLGGSVIMNLVSKLPKVPDSNYHIVMDNFFTSPRLVRLLKENGIAARGTLRANRTKNAPLIAIDEMKKGSRGIFDAVNDNKYNVTLVRWKDNKVVTVASTLYGK</sequence>
<keyword evidence="3" id="KW-1185">Reference proteome</keyword>
<dbReference type="Pfam" id="PF13843">
    <property type="entry name" value="DDE_Tnp_1_7"/>
    <property type="match status" value="1"/>
</dbReference>